<sequence length="383" mass="41207">MKRILLLTFCLLFTSLFSSYATHVIGGRIGYTHLSDSTYKVTLVIYTDCTGDSLLLSYMQGMSPNVWASTDTVKRLVPLTIDTALSGVPLMPPCPQPLVDQCTSLTSLIPGFRKYVYSANFTLLSAAKTWLFLYDGTNASSFAPPVSSGRSLQVTNLLSSGSTMQLMATVSGRFPGSSPVITNAISTYFCMGFPGAYNPGIIDPDGDSITVSLVAPMNGNTGIFAPYVSPYTATAPLAIVPGSFLFSPATGNMSFMPNQFQRSVVVYKIDKSRAGILIGSSEYEMTVLVEGCSDPCTLDIAATNKDEQTTIYPDPAIDQMNISSATFDYSSVTISNALGQAVLTQKLVTKETTVNISHLPCGVYYLLLEGNNTRKMHKVVISR</sequence>
<evidence type="ECO:0000313" key="3">
    <source>
        <dbReference type="EMBL" id="PQJ12080.1"/>
    </source>
</evidence>
<dbReference type="EMBL" id="PPSL01000002">
    <property type="protein sequence ID" value="PQJ12080.1"/>
    <property type="molecule type" value="Genomic_DNA"/>
</dbReference>
<dbReference type="Proteomes" id="UP000239872">
    <property type="component" value="Unassembled WGS sequence"/>
</dbReference>
<feature type="domain" description="Secretion system C-terminal sorting" evidence="2">
    <location>
        <begin position="311"/>
        <end position="381"/>
    </location>
</feature>
<name>A0A2S7SYQ5_9BACT</name>
<evidence type="ECO:0000259" key="2">
    <source>
        <dbReference type="Pfam" id="PF18962"/>
    </source>
</evidence>
<evidence type="ECO:0000313" key="4">
    <source>
        <dbReference type="Proteomes" id="UP000239872"/>
    </source>
</evidence>
<evidence type="ECO:0000256" key="1">
    <source>
        <dbReference type="SAM" id="SignalP"/>
    </source>
</evidence>
<feature type="signal peptide" evidence="1">
    <location>
        <begin position="1"/>
        <end position="20"/>
    </location>
</feature>
<dbReference type="NCBIfam" id="TIGR04183">
    <property type="entry name" value="Por_Secre_tail"/>
    <property type="match status" value="1"/>
</dbReference>
<comment type="caution">
    <text evidence="3">The sequence shown here is derived from an EMBL/GenBank/DDBJ whole genome shotgun (WGS) entry which is preliminary data.</text>
</comment>
<accession>A0A2S7SYQ5</accession>
<dbReference type="RefSeq" id="WP_105038959.1">
    <property type="nucleotide sequence ID" value="NZ_PPSL01000002.1"/>
</dbReference>
<feature type="chain" id="PRO_5015466384" description="Secretion system C-terminal sorting domain-containing protein" evidence="1">
    <location>
        <begin position="21"/>
        <end position="383"/>
    </location>
</feature>
<organism evidence="3 4">
    <name type="scientific">Flavipsychrobacter stenotrophus</name>
    <dbReference type="NCBI Taxonomy" id="2077091"/>
    <lineage>
        <taxon>Bacteria</taxon>
        <taxon>Pseudomonadati</taxon>
        <taxon>Bacteroidota</taxon>
        <taxon>Chitinophagia</taxon>
        <taxon>Chitinophagales</taxon>
        <taxon>Chitinophagaceae</taxon>
        <taxon>Flavipsychrobacter</taxon>
    </lineage>
</organism>
<gene>
    <name evidence="3" type="ORF">CJD36_009845</name>
</gene>
<proteinExistence type="predicted"/>
<reference evidence="3 4" key="1">
    <citation type="submission" date="2018-01" db="EMBL/GenBank/DDBJ databases">
        <title>A novel member of the phylum Bacteroidetes isolated from glacier ice.</title>
        <authorList>
            <person name="Liu Q."/>
            <person name="Xin Y.-H."/>
        </authorList>
    </citation>
    <scope>NUCLEOTIDE SEQUENCE [LARGE SCALE GENOMIC DNA]</scope>
    <source>
        <strain evidence="3 4">RB1R16</strain>
    </source>
</reference>
<keyword evidence="4" id="KW-1185">Reference proteome</keyword>
<dbReference type="AlphaFoldDB" id="A0A2S7SYQ5"/>
<dbReference type="OrthoDB" id="154460at2"/>
<dbReference type="InterPro" id="IPR026444">
    <property type="entry name" value="Secre_tail"/>
</dbReference>
<dbReference type="Pfam" id="PF18962">
    <property type="entry name" value="Por_Secre_tail"/>
    <property type="match status" value="1"/>
</dbReference>
<protein>
    <recommendedName>
        <fullName evidence="2">Secretion system C-terminal sorting domain-containing protein</fullName>
    </recommendedName>
</protein>
<keyword evidence="1" id="KW-0732">Signal</keyword>